<feature type="binding site" description="axial binding residue" evidence="15">
    <location>
        <position position="46"/>
    </location>
    <ligand>
        <name>heme</name>
        <dbReference type="ChEBI" id="CHEBI:30413"/>
    </ligand>
    <ligandPart>
        <name>Fe</name>
        <dbReference type="ChEBI" id="CHEBI:18248"/>
    </ligandPart>
</feature>
<dbReference type="GO" id="GO:0046872">
    <property type="term" value="F:metal ion binding"/>
    <property type="evidence" value="ECO:0007669"/>
    <property type="project" value="UniProtKB-UniRule"/>
</dbReference>
<dbReference type="Pfam" id="PF05730">
    <property type="entry name" value="CFEM"/>
    <property type="match status" value="1"/>
</dbReference>
<evidence type="ECO:0000256" key="15">
    <source>
        <dbReference type="PROSITE-ProRule" id="PRU01356"/>
    </source>
</evidence>
<evidence type="ECO:0000256" key="11">
    <source>
        <dbReference type="ARBA" id="ARBA00023136"/>
    </source>
</evidence>
<dbReference type="PROSITE" id="PS52012">
    <property type="entry name" value="CFEM"/>
    <property type="match status" value="1"/>
</dbReference>
<gene>
    <name evidence="19" type="ORF">NA57DRAFT_76003</name>
</gene>
<dbReference type="AlphaFoldDB" id="A0A9P4IGH9"/>
<keyword evidence="6 15" id="KW-0349">Heme</keyword>
<name>A0A9P4IGH9_9PEZI</name>
<evidence type="ECO:0000256" key="12">
    <source>
        <dbReference type="ARBA" id="ARBA00023157"/>
    </source>
</evidence>
<keyword evidence="14" id="KW-0449">Lipoprotein</keyword>
<evidence type="ECO:0000256" key="1">
    <source>
        <dbReference type="ARBA" id="ARBA00004609"/>
    </source>
</evidence>
<evidence type="ECO:0000256" key="3">
    <source>
        <dbReference type="ARBA" id="ARBA00010031"/>
    </source>
</evidence>
<keyword evidence="9 17" id="KW-0732">Signal</keyword>
<keyword evidence="12 15" id="KW-1015">Disulfide bond</keyword>
<evidence type="ECO:0000256" key="13">
    <source>
        <dbReference type="ARBA" id="ARBA00023180"/>
    </source>
</evidence>
<evidence type="ECO:0000256" key="17">
    <source>
        <dbReference type="SAM" id="SignalP"/>
    </source>
</evidence>
<dbReference type="InterPro" id="IPR008427">
    <property type="entry name" value="Extracellular_membr_CFEM_dom"/>
</dbReference>
<comment type="similarity">
    <text evidence="3">Belongs to the RBT5 family.</text>
</comment>
<dbReference type="PANTHER" id="PTHR37928:SF2">
    <property type="entry name" value="GPI ANCHORED CFEM DOMAIN PROTEIN (AFU_ORTHOLOGUE AFUA_6G10580)"/>
    <property type="match status" value="1"/>
</dbReference>
<evidence type="ECO:0000256" key="7">
    <source>
        <dbReference type="ARBA" id="ARBA00022622"/>
    </source>
</evidence>
<dbReference type="EMBL" id="ML978126">
    <property type="protein sequence ID" value="KAF2098764.1"/>
    <property type="molecule type" value="Genomic_DNA"/>
</dbReference>
<keyword evidence="11" id="KW-0472">Membrane</keyword>
<keyword evidence="4" id="KW-1003">Cell membrane</keyword>
<reference evidence="19" key="1">
    <citation type="journal article" date="2020" name="Stud. Mycol.">
        <title>101 Dothideomycetes genomes: a test case for predicting lifestyles and emergence of pathogens.</title>
        <authorList>
            <person name="Haridas S."/>
            <person name="Albert R."/>
            <person name="Binder M."/>
            <person name="Bloem J."/>
            <person name="Labutti K."/>
            <person name="Salamov A."/>
            <person name="Andreopoulos B."/>
            <person name="Baker S."/>
            <person name="Barry K."/>
            <person name="Bills G."/>
            <person name="Bluhm B."/>
            <person name="Cannon C."/>
            <person name="Castanera R."/>
            <person name="Culley D."/>
            <person name="Daum C."/>
            <person name="Ezra D."/>
            <person name="Gonzalez J."/>
            <person name="Henrissat B."/>
            <person name="Kuo A."/>
            <person name="Liang C."/>
            <person name="Lipzen A."/>
            <person name="Lutzoni F."/>
            <person name="Magnuson J."/>
            <person name="Mondo S."/>
            <person name="Nolan M."/>
            <person name="Ohm R."/>
            <person name="Pangilinan J."/>
            <person name="Park H.-J."/>
            <person name="Ramirez L."/>
            <person name="Alfaro M."/>
            <person name="Sun H."/>
            <person name="Tritt A."/>
            <person name="Yoshinaga Y."/>
            <person name="Zwiers L.-H."/>
            <person name="Turgeon B."/>
            <person name="Goodwin S."/>
            <person name="Spatafora J."/>
            <person name="Crous P."/>
            <person name="Grigoriev I."/>
        </authorList>
    </citation>
    <scope>NUCLEOTIDE SEQUENCE</scope>
    <source>
        <strain evidence="19">CBS 133067</strain>
    </source>
</reference>
<dbReference type="PANTHER" id="PTHR37928">
    <property type="entry name" value="CFEM DOMAIN PROTEIN (AFU_ORTHOLOGUE AFUA_6G14090)"/>
    <property type="match status" value="1"/>
</dbReference>
<dbReference type="OrthoDB" id="3065412at2759"/>
<dbReference type="Proteomes" id="UP000799772">
    <property type="component" value="Unassembled WGS sequence"/>
</dbReference>
<dbReference type="SMART" id="SM00747">
    <property type="entry name" value="CFEM"/>
    <property type="match status" value="1"/>
</dbReference>
<evidence type="ECO:0000256" key="10">
    <source>
        <dbReference type="ARBA" id="ARBA00023004"/>
    </source>
</evidence>
<accession>A0A9P4IGH9</accession>
<feature type="disulfide bond" evidence="15">
    <location>
        <begin position="28"/>
        <end position="68"/>
    </location>
</feature>
<evidence type="ECO:0000256" key="9">
    <source>
        <dbReference type="ARBA" id="ARBA00022729"/>
    </source>
</evidence>
<feature type="disulfide bond" evidence="15">
    <location>
        <begin position="51"/>
        <end position="84"/>
    </location>
</feature>
<dbReference type="InterPro" id="IPR051735">
    <property type="entry name" value="CFEM_domain"/>
</dbReference>
<keyword evidence="8 15" id="KW-0479">Metal-binding</keyword>
<keyword evidence="5" id="KW-0964">Secreted</keyword>
<feature type="signal peptide" evidence="17">
    <location>
        <begin position="1"/>
        <end position="18"/>
    </location>
</feature>
<feature type="disulfide bond" evidence="15">
    <location>
        <begin position="42"/>
        <end position="49"/>
    </location>
</feature>
<feature type="disulfide bond" evidence="15">
    <location>
        <begin position="32"/>
        <end position="63"/>
    </location>
</feature>
<evidence type="ECO:0000313" key="20">
    <source>
        <dbReference type="Proteomes" id="UP000799772"/>
    </source>
</evidence>
<feature type="region of interest" description="Disordered" evidence="16">
    <location>
        <begin position="93"/>
        <end position="130"/>
    </location>
</feature>
<organism evidence="19 20">
    <name type="scientific">Rhizodiscina lignyota</name>
    <dbReference type="NCBI Taxonomy" id="1504668"/>
    <lineage>
        <taxon>Eukaryota</taxon>
        <taxon>Fungi</taxon>
        <taxon>Dikarya</taxon>
        <taxon>Ascomycota</taxon>
        <taxon>Pezizomycotina</taxon>
        <taxon>Dothideomycetes</taxon>
        <taxon>Pleosporomycetidae</taxon>
        <taxon>Aulographales</taxon>
        <taxon>Rhizodiscinaceae</taxon>
        <taxon>Rhizodiscina</taxon>
    </lineage>
</organism>
<keyword evidence="10 15" id="KW-0408">Iron</keyword>
<evidence type="ECO:0000256" key="6">
    <source>
        <dbReference type="ARBA" id="ARBA00022617"/>
    </source>
</evidence>
<keyword evidence="7" id="KW-0336">GPI-anchor</keyword>
<evidence type="ECO:0000313" key="19">
    <source>
        <dbReference type="EMBL" id="KAF2098764.1"/>
    </source>
</evidence>
<dbReference type="GO" id="GO:0005886">
    <property type="term" value="C:plasma membrane"/>
    <property type="evidence" value="ECO:0007669"/>
    <property type="project" value="UniProtKB-SubCell"/>
</dbReference>
<keyword evidence="20" id="KW-1185">Reference proteome</keyword>
<evidence type="ECO:0000256" key="5">
    <source>
        <dbReference type="ARBA" id="ARBA00022525"/>
    </source>
</evidence>
<keyword evidence="13" id="KW-0325">Glycoprotein</keyword>
<comment type="caution">
    <text evidence="19">The sequence shown here is derived from an EMBL/GenBank/DDBJ whole genome shotgun (WGS) entry which is preliminary data.</text>
</comment>
<evidence type="ECO:0000256" key="4">
    <source>
        <dbReference type="ARBA" id="ARBA00022475"/>
    </source>
</evidence>
<evidence type="ECO:0000256" key="8">
    <source>
        <dbReference type="ARBA" id="ARBA00022723"/>
    </source>
</evidence>
<evidence type="ECO:0000256" key="14">
    <source>
        <dbReference type="ARBA" id="ARBA00023288"/>
    </source>
</evidence>
<evidence type="ECO:0000259" key="18">
    <source>
        <dbReference type="PROSITE" id="PS52012"/>
    </source>
</evidence>
<comment type="subcellular location">
    <subcellularLocation>
        <location evidence="1">Cell membrane</location>
        <topology evidence="1">Lipid-anchor</topology>
        <topology evidence="1">GPI-anchor</topology>
    </subcellularLocation>
    <subcellularLocation>
        <location evidence="2">Secreted</location>
    </subcellularLocation>
</comment>
<feature type="chain" id="PRO_5040288684" description="CFEM domain-containing protein" evidence="17">
    <location>
        <begin position="19"/>
        <end position="173"/>
    </location>
</feature>
<evidence type="ECO:0000256" key="2">
    <source>
        <dbReference type="ARBA" id="ARBA00004613"/>
    </source>
</evidence>
<dbReference type="GO" id="GO:0098552">
    <property type="term" value="C:side of membrane"/>
    <property type="evidence" value="ECO:0007669"/>
    <property type="project" value="UniProtKB-KW"/>
</dbReference>
<sequence>MRFYLLTAVASFVAVALAQVDTSSLPDCSKACVGNSIAQSGCGSIDASCICHNSTLISGLACCVSKTCQQADIDKTIQFADNICKPFKVNLPTSASCTSSASSTGTSKSGSSSATHSSTTGSSSSSASTSASAASASSSESSTSASAASQSTGAAATIGVGLGAAMVGVLAML</sequence>
<dbReference type="GO" id="GO:0005576">
    <property type="term" value="C:extracellular region"/>
    <property type="evidence" value="ECO:0007669"/>
    <property type="project" value="UniProtKB-SubCell"/>
</dbReference>
<protein>
    <recommendedName>
        <fullName evidence="18">CFEM domain-containing protein</fullName>
    </recommendedName>
</protein>
<evidence type="ECO:0000256" key="16">
    <source>
        <dbReference type="SAM" id="MobiDB-lite"/>
    </source>
</evidence>
<proteinExistence type="inferred from homology"/>
<feature type="domain" description="CFEM" evidence="18">
    <location>
        <begin position="1"/>
        <end position="111"/>
    </location>
</feature>